<evidence type="ECO:0000256" key="3">
    <source>
        <dbReference type="ARBA" id="ARBA00022679"/>
    </source>
</evidence>
<feature type="domain" description="RING-type" evidence="10">
    <location>
        <begin position="118"/>
        <end position="332"/>
    </location>
</feature>
<dbReference type="GO" id="GO:0008270">
    <property type="term" value="F:zinc ion binding"/>
    <property type="evidence" value="ECO:0007669"/>
    <property type="project" value="UniProtKB-KW"/>
</dbReference>
<dbReference type="GO" id="GO:0061630">
    <property type="term" value="F:ubiquitin protein ligase activity"/>
    <property type="evidence" value="ECO:0007669"/>
    <property type="project" value="UniProtKB-EC"/>
</dbReference>
<dbReference type="GO" id="GO:0016567">
    <property type="term" value="P:protein ubiquitination"/>
    <property type="evidence" value="ECO:0007669"/>
    <property type="project" value="InterPro"/>
</dbReference>
<keyword evidence="4" id="KW-0479">Metal-binding</keyword>
<keyword evidence="8" id="KW-0862">Zinc</keyword>
<evidence type="ECO:0000256" key="6">
    <source>
        <dbReference type="ARBA" id="ARBA00022771"/>
    </source>
</evidence>
<dbReference type="RefSeq" id="XP_008085771.1">
    <property type="nucleotide sequence ID" value="XM_008087580.1"/>
</dbReference>
<dbReference type="HOGENOM" id="CLU_071106_0_0_1"/>
<evidence type="ECO:0000259" key="10">
    <source>
        <dbReference type="PROSITE" id="PS51873"/>
    </source>
</evidence>
<dbReference type="KEGG" id="glz:GLAREA_02494"/>
<keyword evidence="7" id="KW-0833">Ubl conjugation pathway</keyword>
<feature type="compositionally biased region" description="Polar residues" evidence="9">
    <location>
        <begin position="1"/>
        <end position="14"/>
    </location>
</feature>
<evidence type="ECO:0000256" key="5">
    <source>
        <dbReference type="ARBA" id="ARBA00022737"/>
    </source>
</evidence>
<dbReference type="GeneID" id="19461551"/>
<dbReference type="InterPro" id="IPR031127">
    <property type="entry name" value="E3_UB_ligase_RBR"/>
</dbReference>
<dbReference type="Pfam" id="PF01485">
    <property type="entry name" value="IBR"/>
    <property type="match status" value="1"/>
</dbReference>
<keyword evidence="6" id="KW-0863">Zinc-finger</keyword>
<keyword evidence="3" id="KW-0808">Transferase</keyword>
<dbReference type="Proteomes" id="UP000016922">
    <property type="component" value="Unassembled WGS sequence"/>
</dbReference>
<organism evidence="11 12">
    <name type="scientific">Glarea lozoyensis (strain ATCC 20868 / MF5171)</name>
    <dbReference type="NCBI Taxonomy" id="1116229"/>
    <lineage>
        <taxon>Eukaryota</taxon>
        <taxon>Fungi</taxon>
        <taxon>Dikarya</taxon>
        <taxon>Ascomycota</taxon>
        <taxon>Pezizomycotina</taxon>
        <taxon>Leotiomycetes</taxon>
        <taxon>Helotiales</taxon>
        <taxon>Helotiaceae</taxon>
        <taxon>Glarea</taxon>
    </lineage>
</organism>
<dbReference type="CDD" id="cd20335">
    <property type="entry name" value="BRcat_RBR"/>
    <property type="match status" value="1"/>
</dbReference>
<dbReference type="OMA" id="NDECCIC"/>
<evidence type="ECO:0000313" key="12">
    <source>
        <dbReference type="Proteomes" id="UP000016922"/>
    </source>
</evidence>
<reference evidence="11 12" key="1">
    <citation type="journal article" date="2013" name="BMC Genomics">
        <title>Genomics-driven discovery of the pneumocandin biosynthetic gene cluster in the fungus Glarea lozoyensis.</title>
        <authorList>
            <person name="Chen L."/>
            <person name="Yue Q."/>
            <person name="Zhang X."/>
            <person name="Xiang M."/>
            <person name="Wang C."/>
            <person name="Li S."/>
            <person name="Che Y."/>
            <person name="Ortiz-Lopez F.J."/>
            <person name="Bills G.F."/>
            <person name="Liu X."/>
            <person name="An Z."/>
        </authorList>
    </citation>
    <scope>NUCLEOTIDE SEQUENCE [LARGE SCALE GENOMIC DNA]</scope>
    <source>
        <strain evidence="12">ATCC 20868 / MF5171</strain>
    </source>
</reference>
<dbReference type="AlphaFoldDB" id="S3D3D1"/>
<dbReference type="InterPro" id="IPR002867">
    <property type="entry name" value="IBR_dom"/>
</dbReference>
<dbReference type="InterPro" id="IPR013083">
    <property type="entry name" value="Znf_RING/FYVE/PHD"/>
</dbReference>
<evidence type="ECO:0000313" key="11">
    <source>
        <dbReference type="EMBL" id="EPE26581.1"/>
    </source>
</evidence>
<evidence type="ECO:0000256" key="8">
    <source>
        <dbReference type="ARBA" id="ARBA00022833"/>
    </source>
</evidence>
<accession>S3D3D1</accession>
<dbReference type="InterPro" id="IPR044066">
    <property type="entry name" value="TRIAD_supradom"/>
</dbReference>
<dbReference type="Gene3D" id="1.20.120.1750">
    <property type="match status" value="1"/>
</dbReference>
<evidence type="ECO:0000256" key="4">
    <source>
        <dbReference type="ARBA" id="ARBA00022723"/>
    </source>
</evidence>
<dbReference type="OrthoDB" id="1431934at2759"/>
<dbReference type="SUPFAM" id="SSF57850">
    <property type="entry name" value="RING/U-box"/>
    <property type="match status" value="2"/>
</dbReference>
<proteinExistence type="predicted"/>
<sequence>MNPKNSNQTMSTVTRPPHPRKASLRLRTTKVFDQQFSDLSNSTLKKLLALFKQRLRPRQTRRILIQRVLELSHLITSSEHNAVSGLLKRGAPLTHRQISEWPTFPSSYTKTFCSSKHSRAVCKSCGSDNAETRIREGKLDPKCNDECCICEDCMRSYVAARLTDHNYTHLWGRVACPCCNSVLSPNTVRSFLSHRLLQPYTEFVYSQHLRHLENFRWCADDNCHSGQIHHDGDENPQMTCVKCSKVTCFTHAYFWHEGNKRGDHNAMTYASFSSPENMASRSQEIMHRTCKTCPRCRAPIQKYDGCNLVHCENCNHDFNHEKALRPPKGLTR</sequence>
<evidence type="ECO:0000256" key="2">
    <source>
        <dbReference type="ARBA" id="ARBA00012251"/>
    </source>
</evidence>
<dbReference type="EC" id="2.3.2.31" evidence="2"/>
<dbReference type="Gene3D" id="3.30.40.10">
    <property type="entry name" value="Zinc/RING finger domain, C3HC4 (zinc finger)"/>
    <property type="match status" value="1"/>
</dbReference>
<evidence type="ECO:0000256" key="9">
    <source>
        <dbReference type="SAM" id="MobiDB-lite"/>
    </source>
</evidence>
<dbReference type="PROSITE" id="PS51873">
    <property type="entry name" value="TRIAD"/>
    <property type="match status" value="1"/>
</dbReference>
<keyword evidence="12" id="KW-1185">Reference proteome</keyword>
<keyword evidence="5" id="KW-0677">Repeat</keyword>
<feature type="region of interest" description="Disordered" evidence="9">
    <location>
        <begin position="1"/>
        <end position="21"/>
    </location>
</feature>
<comment type="catalytic activity">
    <reaction evidence="1">
        <text>[E2 ubiquitin-conjugating enzyme]-S-ubiquitinyl-L-cysteine + [acceptor protein]-L-lysine = [E2 ubiquitin-conjugating enzyme]-L-cysteine + [acceptor protein]-N(6)-ubiquitinyl-L-lysine.</text>
        <dbReference type="EC" id="2.3.2.31"/>
    </reaction>
</comment>
<protein>
    <recommendedName>
        <fullName evidence="2">RBR-type E3 ubiquitin transferase</fullName>
        <ecNumber evidence="2">2.3.2.31</ecNumber>
    </recommendedName>
</protein>
<dbReference type="PANTHER" id="PTHR11685">
    <property type="entry name" value="RBR FAMILY RING FINGER AND IBR DOMAIN-CONTAINING"/>
    <property type="match status" value="1"/>
</dbReference>
<evidence type="ECO:0000256" key="7">
    <source>
        <dbReference type="ARBA" id="ARBA00022786"/>
    </source>
</evidence>
<name>S3D3D1_GLAL2</name>
<dbReference type="EMBL" id="KE145370">
    <property type="protein sequence ID" value="EPE26581.1"/>
    <property type="molecule type" value="Genomic_DNA"/>
</dbReference>
<evidence type="ECO:0000256" key="1">
    <source>
        <dbReference type="ARBA" id="ARBA00001798"/>
    </source>
</evidence>
<gene>
    <name evidence="11" type="ORF">GLAREA_02494</name>
</gene>
<dbReference type="STRING" id="1116229.S3D3D1"/>